<dbReference type="InterPro" id="IPR036291">
    <property type="entry name" value="NAD(P)-bd_dom_sf"/>
</dbReference>
<name>A0A1G9VR87_9ACTN</name>
<dbReference type="Pfam" id="PF13460">
    <property type="entry name" value="NAD_binding_10"/>
    <property type="match status" value="1"/>
</dbReference>
<dbReference type="STRING" id="310781.SAMN05216259_101372"/>
<dbReference type="AlphaFoldDB" id="A0A1G9VR87"/>
<feature type="domain" description="NAD(P)-binding" evidence="1">
    <location>
        <begin position="9"/>
        <end position="190"/>
    </location>
</feature>
<dbReference type="OrthoDB" id="9771302at2"/>
<organism evidence="2 3">
    <name type="scientific">Actinacidiphila guanduensis</name>
    <dbReference type="NCBI Taxonomy" id="310781"/>
    <lineage>
        <taxon>Bacteria</taxon>
        <taxon>Bacillati</taxon>
        <taxon>Actinomycetota</taxon>
        <taxon>Actinomycetes</taxon>
        <taxon>Kitasatosporales</taxon>
        <taxon>Streptomycetaceae</taxon>
        <taxon>Actinacidiphila</taxon>
    </lineage>
</organism>
<evidence type="ECO:0000313" key="2">
    <source>
        <dbReference type="EMBL" id="SDM74699.1"/>
    </source>
</evidence>
<dbReference type="PANTHER" id="PTHR12126:SF11">
    <property type="entry name" value="NADH DEHYDROGENASE [UBIQUINONE] 1 ALPHA SUBCOMPLEX SUBUNIT 9, MITOCHONDRIAL"/>
    <property type="match status" value="1"/>
</dbReference>
<accession>A0A1G9VR87</accession>
<dbReference type="SUPFAM" id="SSF51735">
    <property type="entry name" value="NAD(P)-binding Rossmann-fold domains"/>
    <property type="match status" value="1"/>
</dbReference>
<dbReference type="InterPro" id="IPR051207">
    <property type="entry name" value="ComplexI_NDUFA9_subunit"/>
</dbReference>
<sequence length="267" mass="27993">MNGPILVTGGTGTLGRLVVPRLLGPGRDVRVLTRYGRPALSHKSAPGTAPAPAQDGVTHLVGDLVKDQGVDAALEGVHTVLHLAGGPKGDDIAAHTLVRAAEAAGVRHLVFVSVIGAGDVPLGYFRAKHAAERAIAESAVPSTTLRAAQFHDLVLMVLEKTGRLPLVPVPSAMRLEPVETAEVADRLVELALGDPAGRVPDLAGPHVRPMADLTRAYLRARGRKRPLLPFRLPGAAGRAYRTGANLAGEGAERGRRTWESFLADRVG</sequence>
<dbReference type="InterPro" id="IPR016040">
    <property type="entry name" value="NAD(P)-bd_dom"/>
</dbReference>
<dbReference type="EMBL" id="FNIE01000001">
    <property type="protein sequence ID" value="SDM74699.1"/>
    <property type="molecule type" value="Genomic_DNA"/>
</dbReference>
<evidence type="ECO:0000313" key="3">
    <source>
        <dbReference type="Proteomes" id="UP000199341"/>
    </source>
</evidence>
<protein>
    <submittedName>
        <fullName evidence="2">Uncharacterized conserved protein YbjT, contains NAD(P)-binding and DUF2867 domains</fullName>
    </submittedName>
</protein>
<dbReference type="RefSeq" id="WP_093782436.1">
    <property type="nucleotide sequence ID" value="NZ_FNIE01000001.1"/>
</dbReference>
<evidence type="ECO:0000259" key="1">
    <source>
        <dbReference type="Pfam" id="PF13460"/>
    </source>
</evidence>
<proteinExistence type="predicted"/>
<dbReference type="Gene3D" id="3.40.50.720">
    <property type="entry name" value="NAD(P)-binding Rossmann-like Domain"/>
    <property type="match status" value="1"/>
</dbReference>
<keyword evidence="3" id="KW-1185">Reference proteome</keyword>
<reference evidence="2 3" key="1">
    <citation type="submission" date="2016-10" db="EMBL/GenBank/DDBJ databases">
        <authorList>
            <person name="de Groot N.N."/>
        </authorList>
    </citation>
    <scope>NUCLEOTIDE SEQUENCE [LARGE SCALE GENOMIC DNA]</scope>
    <source>
        <strain evidence="2 3">CGMCC 4.2022</strain>
    </source>
</reference>
<dbReference type="PANTHER" id="PTHR12126">
    <property type="entry name" value="NADH-UBIQUINONE OXIDOREDUCTASE 39 KDA SUBUNIT-RELATED"/>
    <property type="match status" value="1"/>
</dbReference>
<gene>
    <name evidence="2" type="ORF">SAMN05216259_101372</name>
</gene>
<dbReference type="Proteomes" id="UP000199341">
    <property type="component" value="Unassembled WGS sequence"/>
</dbReference>
<dbReference type="GO" id="GO:0044877">
    <property type="term" value="F:protein-containing complex binding"/>
    <property type="evidence" value="ECO:0007669"/>
    <property type="project" value="TreeGrafter"/>
</dbReference>